<comment type="subcellular location">
    <subcellularLocation>
        <location evidence="1">Membrane</location>
        <topology evidence="1">Multi-pass membrane protein</topology>
    </subcellularLocation>
</comment>
<dbReference type="EMBL" id="RCUY01000010">
    <property type="protein sequence ID" value="RLP81397.1"/>
    <property type="molecule type" value="Genomic_DNA"/>
</dbReference>
<keyword evidence="4 7" id="KW-0812">Transmembrane</keyword>
<sequence>MSTTTTSPLRTTPGTHPAPSHLRLVSTHLDITATHDEADLAAAKAAPALAPHAVTAASAAERIIESTGISIDQGELKRGAWAKRALDLFGSICGLIALSPVLAIIALIVKLDSRGPIFFRQTRVGLNGTEFSIIKFRTMRVGAEKQVDELMALNEGAGPLFKIKEDPRITRVGGVLRKLSLDELPQLFNVLGGSMSLVGPRPGLPREVEQYEPHAHGRLLVSPGITGLWQVSGRSDLEWSEGLRLDLHYVENRSLALDIKVLARTVPMVLGSRGAY</sequence>
<dbReference type="NCBIfam" id="TIGR03025">
    <property type="entry name" value="EPS_sugtrans"/>
    <property type="match status" value="1"/>
</dbReference>
<evidence type="ECO:0000256" key="4">
    <source>
        <dbReference type="ARBA" id="ARBA00022692"/>
    </source>
</evidence>
<keyword evidence="6 7" id="KW-0472">Membrane</keyword>
<comment type="similarity">
    <text evidence="2">Belongs to the bacterial sugar transferase family.</text>
</comment>
<accession>A0A3L7AM73</accession>
<keyword evidence="5 7" id="KW-1133">Transmembrane helix</keyword>
<evidence type="ECO:0000256" key="7">
    <source>
        <dbReference type="SAM" id="Phobius"/>
    </source>
</evidence>
<dbReference type="InterPro" id="IPR003362">
    <property type="entry name" value="Bact_transf"/>
</dbReference>
<dbReference type="RefSeq" id="WP_121689089.1">
    <property type="nucleotide sequence ID" value="NZ_RCUY01000010.1"/>
</dbReference>
<dbReference type="AlphaFoldDB" id="A0A3L7AM73"/>
<dbReference type="Pfam" id="PF02397">
    <property type="entry name" value="Bac_transf"/>
    <property type="match status" value="1"/>
</dbReference>
<dbReference type="GO" id="GO:0016780">
    <property type="term" value="F:phosphotransferase activity, for other substituted phosphate groups"/>
    <property type="evidence" value="ECO:0007669"/>
    <property type="project" value="TreeGrafter"/>
</dbReference>
<organism evidence="9 10">
    <name type="scientific">Mycetocola lacteus</name>
    <dbReference type="NCBI Taxonomy" id="76637"/>
    <lineage>
        <taxon>Bacteria</taxon>
        <taxon>Bacillati</taxon>
        <taxon>Actinomycetota</taxon>
        <taxon>Actinomycetes</taxon>
        <taxon>Micrococcales</taxon>
        <taxon>Microbacteriaceae</taxon>
        <taxon>Mycetocola</taxon>
    </lineage>
</organism>
<evidence type="ECO:0000259" key="8">
    <source>
        <dbReference type="Pfam" id="PF02397"/>
    </source>
</evidence>
<dbReference type="Proteomes" id="UP000269438">
    <property type="component" value="Unassembled WGS sequence"/>
</dbReference>
<keyword evidence="10" id="KW-1185">Reference proteome</keyword>
<dbReference type="GO" id="GO:0016020">
    <property type="term" value="C:membrane"/>
    <property type="evidence" value="ECO:0007669"/>
    <property type="project" value="UniProtKB-SubCell"/>
</dbReference>
<feature type="transmembrane region" description="Helical" evidence="7">
    <location>
        <begin position="86"/>
        <end position="109"/>
    </location>
</feature>
<protein>
    <submittedName>
        <fullName evidence="9">Sugar transferase</fullName>
    </submittedName>
</protein>
<evidence type="ECO:0000256" key="2">
    <source>
        <dbReference type="ARBA" id="ARBA00006464"/>
    </source>
</evidence>
<comment type="caution">
    <text evidence="9">The sequence shown here is derived from an EMBL/GenBank/DDBJ whole genome shotgun (WGS) entry which is preliminary data.</text>
</comment>
<proteinExistence type="inferred from homology"/>
<dbReference type="PANTHER" id="PTHR30576">
    <property type="entry name" value="COLANIC BIOSYNTHESIS UDP-GLUCOSE LIPID CARRIER TRANSFERASE"/>
    <property type="match status" value="1"/>
</dbReference>
<dbReference type="InterPro" id="IPR017475">
    <property type="entry name" value="EPS_sugar_tfrase"/>
</dbReference>
<feature type="domain" description="Bacterial sugar transferase" evidence="8">
    <location>
        <begin position="83"/>
        <end position="270"/>
    </location>
</feature>
<evidence type="ECO:0000256" key="1">
    <source>
        <dbReference type="ARBA" id="ARBA00004141"/>
    </source>
</evidence>
<gene>
    <name evidence="9" type="ORF">D9V34_12290</name>
</gene>
<evidence type="ECO:0000256" key="5">
    <source>
        <dbReference type="ARBA" id="ARBA00022989"/>
    </source>
</evidence>
<evidence type="ECO:0000313" key="10">
    <source>
        <dbReference type="Proteomes" id="UP000269438"/>
    </source>
</evidence>
<evidence type="ECO:0000256" key="6">
    <source>
        <dbReference type="ARBA" id="ARBA00023136"/>
    </source>
</evidence>
<dbReference type="PANTHER" id="PTHR30576:SF10">
    <property type="entry name" value="SLL5057 PROTEIN"/>
    <property type="match status" value="1"/>
</dbReference>
<name>A0A3L7AM73_9MICO</name>
<dbReference type="OrthoDB" id="9808602at2"/>
<reference evidence="9 10" key="1">
    <citation type="submission" date="2018-10" db="EMBL/GenBank/DDBJ databases">
        <authorList>
            <person name="Li J."/>
        </authorList>
    </citation>
    <scope>NUCLEOTIDE SEQUENCE [LARGE SCALE GENOMIC DNA]</scope>
    <source>
        <strain evidence="9 10">JCM 11654</strain>
    </source>
</reference>
<evidence type="ECO:0000313" key="9">
    <source>
        <dbReference type="EMBL" id="RLP81397.1"/>
    </source>
</evidence>
<evidence type="ECO:0000256" key="3">
    <source>
        <dbReference type="ARBA" id="ARBA00022679"/>
    </source>
</evidence>
<keyword evidence="3 9" id="KW-0808">Transferase</keyword>